<protein>
    <submittedName>
        <fullName evidence="6">Subtilisin-like serine protease domain protein</fullName>
    </submittedName>
</protein>
<accession>J3YTK7</accession>
<keyword evidence="2 6" id="KW-0645">Protease</keyword>
<dbReference type="GO" id="GO:0004252">
    <property type="term" value="F:serine-type endopeptidase activity"/>
    <property type="evidence" value="ECO:0007669"/>
    <property type="project" value="InterPro"/>
</dbReference>
<dbReference type="PANTHER" id="PTHR43806:SF11">
    <property type="entry name" value="CEREVISIN-RELATED"/>
    <property type="match status" value="1"/>
</dbReference>
<dbReference type="RefSeq" id="WP_014886263.1">
    <property type="nucleotide sequence ID" value="NC_018410.1"/>
</dbReference>
<dbReference type="KEGG" id="mgw:HFMG01WIA_5022"/>
<dbReference type="PANTHER" id="PTHR43806">
    <property type="entry name" value="PEPTIDASE S8"/>
    <property type="match status" value="1"/>
</dbReference>
<dbReference type="GO" id="GO:0005615">
    <property type="term" value="C:extracellular space"/>
    <property type="evidence" value="ECO:0007669"/>
    <property type="project" value="TreeGrafter"/>
</dbReference>
<gene>
    <name evidence="6" type="ORF">HFMG01WIA_5022</name>
</gene>
<dbReference type="InterPro" id="IPR000209">
    <property type="entry name" value="Peptidase_S8/S53_dom"/>
</dbReference>
<dbReference type="Pfam" id="PF00082">
    <property type="entry name" value="Peptidase_S8"/>
    <property type="match status" value="1"/>
</dbReference>
<dbReference type="InterPro" id="IPR008979">
    <property type="entry name" value="Galactose-bd-like_sf"/>
</dbReference>
<name>J3YTK7_MYCGL</name>
<dbReference type="InterPro" id="IPR023828">
    <property type="entry name" value="Peptidase_S8_Ser-AS"/>
</dbReference>
<dbReference type="SUPFAM" id="SSF49785">
    <property type="entry name" value="Galactose-binding domain-like"/>
    <property type="match status" value="1"/>
</dbReference>
<dbReference type="Proteomes" id="UP000003940">
    <property type="component" value="Chromosome"/>
</dbReference>
<dbReference type="InterPro" id="IPR050131">
    <property type="entry name" value="Peptidase_S8_subtilisin-like"/>
</dbReference>
<dbReference type="GO" id="GO:0006508">
    <property type="term" value="P:proteolysis"/>
    <property type="evidence" value="ECO:0007669"/>
    <property type="project" value="UniProtKB-KW"/>
</dbReference>
<evidence type="ECO:0000313" key="6">
    <source>
        <dbReference type="EMBL" id="AFP79286.1"/>
    </source>
</evidence>
<keyword evidence="4" id="KW-0720">Serine protease</keyword>
<dbReference type="HOGENOM" id="CLU_428847_0_0_14"/>
<dbReference type="Gene3D" id="3.40.50.200">
    <property type="entry name" value="Peptidase S8/S53 domain"/>
    <property type="match status" value="1"/>
</dbReference>
<dbReference type="PROSITE" id="PS00138">
    <property type="entry name" value="SUBTILASE_SER"/>
    <property type="match status" value="1"/>
</dbReference>
<keyword evidence="3" id="KW-0378">Hydrolase</keyword>
<evidence type="ECO:0000256" key="1">
    <source>
        <dbReference type="ARBA" id="ARBA00011073"/>
    </source>
</evidence>
<dbReference type="SUPFAM" id="SSF52743">
    <property type="entry name" value="Subtilisin-like"/>
    <property type="match status" value="1"/>
</dbReference>
<evidence type="ECO:0000259" key="5">
    <source>
        <dbReference type="Pfam" id="PF00082"/>
    </source>
</evidence>
<dbReference type="EMBL" id="CP003510">
    <property type="protein sequence ID" value="AFP79286.1"/>
    <property type="molecule type" value="Genomic_DNA"/>
</dbReference>
<evidence type="ECO:0000313" key="7">
    <source>
        <dbReference type="Proteomes" id="UP000003940"/>
    </source>
</evidence>
<comment type="similarity">
    <text evidence="1">Belongs to the peptidase S8 family.</text>
</comment>
<reference evidence="6 7" key="1">
    <citation type="journal article" date="2012" name="Microbiology">
        <title>Extensive variation in surface lipoprotein gene content and genomic changes associated with virulence during evolution of a novel North American house finch epizootic strain of Mycoplasma gallisepticum.</title>
        <authorList>
            <person name="Tulman E.R."/>
            <person name="Liao X."/>
            <person name="Szczepanek S.M."/>
            <person name="Ley D.H."/>
            <person name="Kutish G.F."/>
            <person name="Geary S.J."/>
        </authorList>
    </citation>
    <scope>NUCLEOTIDE SEQUENCE [LARGE SCALE GENOMIC DNA]</scope>
    <source>
        <strain evidence="7">House finch-associated</strain>
    </source>
</reference>
<feature type="domain" description="Peptidase S8/S53" evidence="5">
    <location>
        <begin position="278"/>
        <end position="500"/>
    </location>
</feature>
<sequence>MPSIPDWLLHTQNSFLNKEYQMRITKIISVISIGVAATTVPISMNLNNKIETTLKNKRNIYKNIDLINNSSLVDQEASIVLDSKNNDHEVVGDFTYDFENNEYYSGFITFKGNVAIYDHDNILKLIRNQPQVLSATKSIALENYYLVTFAFKKNSEDQNQFDKFLDKYDLVGDFYPIDPNQEELFIQPYDDSDVVPNRQIYPGFNYDYINKRIWERYPNSFKKNFSINGYTDYERSNAITDVRQKVLYENQERIGVAILEASNREDRTKALIDTKDYYYFDKETNVTNNLSPYKEGNKYYLPKPNDHATKVAAIVSGRHGVNTYHDLYGLRLDTSTNSSDLYSGLEDEIAYIKRMKNIKIVNNSWGILHKKESDLNNSNRNWFNYNYYSRYLDLLTANERELIFVKSAGNNGDAVKDYLKNLSSFTLSYNSIVVGSNDRAEKLSSFSSRGSLTYNAPLILATGEKYNFWGKYQEYNSQGTSFSAPFVSGVIANTLVQYKEKYKLGINSIIAKAILGVSSSNVKKAKSELSDLSENGPEISTQVGLNKDYGVGLLNYRKIKSAFDNLKYIRWTNNKQVLVNNIWTNKEDDRTLPVARLKLKKGDELRISLSWLFKPKNTTLYNTKKNEAILTDSIDYSLQDFELYLYKEGDKLPVQSTLRNNYEFIKIRANEDANYKIVVKKWRNENPFNQTELALSWTVSDKYYSFSDYPSELYYSYPYDLYGNNSQIF</sequence>
<evidence type="ECO:0000256" key="2">
    <source>
        <dbReference type="ARBA" id="ARBA00022670"/>
    </source>
</evidence>
<dbReference type="InterPro" id="IPR036852">
    <property type="entry name" value="Peptidase_S8/S53_dom_sf"/>
</dbReference>
<evidence type="ECO:0000256" key="3">
    <source>
        <dbReference type="ARBA" id="ARBA00022801"/>
    </source>
</evidence>
<dbReference type="AlphaFoldDB" id="J3YTK7"/>
<organism evidence="6 7">
    <name type="scientific">Mycoplasmoides gallisepticum WI01_2001.043-13-2P</name>
    <dbReference type="NCBI Taxonomy" id="1159201"/>
    <lineage>
        <taxon>Bacteria</taxon>
        <taxon>Bacillati</taxon>
        <taxon>Mycoplasmatota</taxon>
        <taxon>Mycoplasmoidales</taxon>
        <taxon>Mycoplasmoidaceae</taxon>
        <taxon>Mycoplasmoides</taxon>
    </lineage>
</organism>
<evidence type="ECO:0000256" key="4">
    <source>
        <dbReference type="ARBA" id="ARBA00022825"/>
    </source>
</evidence>
<proteinExistence type="inferred from homology"/>